<reference evidence="1" key="1">
    <citation type="submission" date="2020-12" db="EMBL/GenBank/DDBJ databases">
        <authorList>
            <person name="Youbin C."/>
            <person name="Kawngpyo K."/>
        </authorList>
    </citation>
    <scope>NUCLEOTIDE SEQUENCE</scope>
</reference>
<keyword evidence="2" id="KW-1185">Reference proteome</keyword>
<protein>
    <submittedName>
        <fullName evidence="1">Uncharacterized protein</fullName>
    </submittedName>
</protein>
<gene>
    <name evidence="1" type="ORF">BCPST_114</name>
</gene>
<dbReference type="Proteomes" id="UP000828328">
    <property type="component" value="Segment"/>
</dbReference>
<name>A0AAE7P3M1_9CAUD</name>
<evidence type="ECO:0000313" key="1">
    <source>
        <dbReference type="EMBL" id="QQO38732.1"/>
    </source>
</evidence>
<sequence>MSKYNKETFKLCVEHEVSYYNSFVYNHLTAFVVIRVDKDECETCKVIKRLEEKG</sequence>
<proteinExistence type="predicted"/>
<dbReference type="EMBL" id="MW392802">
    <property type="protein sequence ID" value="QQO38732.1"/>
    <property type="molecule type" value="Genomic_DNA"/>
</dbReference>
<accession>A0AAE7P3M1</accession>
<evidence type="ECO:0000313" key="2">
    <source>
        <dbReference type="Proteomes" id="UP000828328"/>
    </source>
</evidence>
<organism evidence="1 2">
    <name type="scientific">Bacillus phage BCPST</name>
    <dbReference type="NCBI Taxonomy" id="2801506"/>
    <lineage>
        <taxon>Viruses</taxon>
        <taxon>Duplodnaviria</taxon>
        <taxon>Heunggongvirae</taxon>
        <taxon>Uroviricota</taxon>
        <taxon>Caudoviricetes</taxon>
        <taxon>Sejongvirinae</taxon>
        <taxon>Yihwangvirus</taxon>
        <taxon>Yihwangvirus BCPST</taxon>
    </lineage>
</organism>